<protein>
    <submittedName>
        <fullName evidence="1">Uncharacterized protein</fullName>
    </submittedName>
</protein>
<reference evidence="1 2" key="1">
    <citation type="submission" date="2024-07" db="EMBL/GenBank/DDBJ databases">
        <title>Section-level genome sequencing and comparative genomics of Aspergillus sections Usti and Cavernicolus.</title>
        <authorList>
            <consortium name="Lawrence Berkeley National Laboratory"/>
            <person name="Nybo J.L."/>
            <person name="Vesth T.C."/>
            <person name="Theobald S."/>
            <person name="Frisvad J.C."/>
            <person name="Larsen T.O."/>
            <person name="Kjaerboelling I."/>
            <person name="Rothschild-Mancinelli K."/>
            <person name="Lyhne E.K."/>
            <person name="Kogle M.E."/>
            <person name="Barry K."/>
            <person name="Clum A."/>
            <person name="Na H."/>
            <person name="Ledsgaard L."/>
            <person name="Lin J."/>
            <person name="Lipzen A."/>
            <person name="Kuo A."/>
            <person name="Riley R."/>
            <person name="Mondo S."/>
            <person name="LaButti K."/>
            <person name="Haridas S."/>
            <person name="Pangalinan J."/>
            <person name="Salamov A.A."/>
            <person name="Simmons B.A."/>
            <person name="Magnuson J.K."/>
            <person name="Chen J."/>
            <person name="Drula E."/>
            <person name="Henrissat B."/>
            <person name="Wiebenga A."/>
            <person name="Lubbers R.J."/>
            <person name="Gomes A.C."/>
            <person name="Makela M.R."/>
            <person name="Stajich J."/>
            <person name="Grigoriev I.V."/>
            <person name="Mortensen U.H."/>
            <person name="De vries R.P."/>
            <person name="Baker S.E."/>
            <person name="Andersen M.R."/>
        </authorList>
    </citation>
    <scope>NUCLEOTIDE SEQUENCE [LARGE SCALE GENOMIC DNA]</scope>
    <source>
        <strain evidence="1 2">CBS 600.67</strain>
    </source>
</reference>
<comment type="caution">
    <text evidence="1">The sequence shown here is derived from an EMBL/GenBank/DDBJ whole genome shotgun (WGS) entry which is preliminary data.</text>
</comment>
<evidence type="ECO:0000313" key="2">
    <source>
        <dbReference type="Proteomes" id="UP001610335"/>
    </source>
</evidence>
<accession>A0ABR4I7G4</accession>
<name>A0ABR4I7G4_9EURO</name>
<organism evidence="1 2">
    <name type="scientific">Aspergillus cavernicola</name>
    <dbReference type="NCBI Taxonomy" id="176166"/>
    <lineage>
        <taxon>Eukaryota</taxon>
        <taxon>Fungi</taxon>
        <taxon>Dikarya</taxon>
        <taxon>Ascomycota</taxon>
        <taxon>Pezizomycotina</taxon>
        <taxon>Eurotiomycetes</taxon>
        <taxon>Eurotiomycetidae</taxon>
        <taxon>Eurotiales</taxon>
        <taxon>Aspergillaceae</taxon>
        <taxon>Aspergillus</taxon>
        <taxon>Aspergillus subgen. Nidulantes</taxon>
    </lineage>
</organism>
<gene>
    <name evidence="1" type="ORF">BDW59DRAFT_163057</name>
</gene>
<proteinExistence type="predicted"/>
<dbReference type="EMBL" id="JBFXLS010000050">
    <property type="protein sequence ID" value="KAL2823689.1"/>
    <property type="molecule type" value="Genomic_DNA"/>
</dbReference>
<sequence length="83" mass="9385">MSSSRAKIATDVTRILDAAKFPNVLWGWMALNLIQKDVHFSQIDFVIPDEILTPQSTPWLQTDSPNAWILSVIKWGKIAFSTI</sequence>
<keyword evidence="2" id="KW-1185">Reference proteome</keyword>
<dbReference type="Proteomes" id="UP001610335">
    <property type="component" value="Unassembled WGS sequence"/>
</dbReference>
<evidence type="ECO:0000313" key="1">
    <source>
        <dbReference type="EMBL" id="KAL2823689.1"/>
    </source>
</evidence>